<reference evidence="6" key="1">
    <citation type="journal article" date="2015" name="Nature">
        <title>Complex archaea that bridge the gap between prokaryotes and eukaryotes.</title>
        <authorList>
            <person name="Spang A."/>
            <person name="Saw J.H."/>
            <person name="Jorgensen S.L."/>
            <person name="Zaremba-Niedzwiedzka K."/>
            <person name="Martijn J."/>
            <person name="Lind A.E."/>
            <person name="van Eijk R."/>
            <person name="Schleper C."/>
            <person name="Guy L."/>
            <person name="Ettema T.J."/>
        </authorList>
    </citation>
    <scope>NUCLEOTIDE SEQUENCE</scope>
</reference>
<feature type="domain" description="HTH araC/xylS-type" evidence="5">
    <location>
        <begin position="166"/>
        <end position="263"/>
    </location>
</feature>
<dbReference type="SUPFAM" id="SSF46689">
    <property type="entry name" value="Homeodomain-like"/>
    <property type="match status" value="1"/>
</dbReference>
<sequence length="276" mass="30659">MSKNGQSLPIHRAVPALGSLPRPLYARVESLQRSAATEWHSHPWAQLSYAIRGVLSVHTQRGRFIAPPQRAILVPPDLPHAVISSPATEMRSLYIERSAIPWAASHCKVLEINPLTRELISQFGGLPAEYDEQSADGRLVCVLLDQLQAAAETGLYLPWPADPRLQPLCEALYQTPDLPQKLGDWADQLRLSEKTLTRLFQQHTGLSFRAWRQRLRLLSALPLLQQGERVTDVALACGYDSTSAFIAAFRKHLGVTPSAFGDLPEHLSPTHIARQP</sequence>
<dbReference type="InterPro" id="IPR011051">
    <property type="entry name" value="RmlC_Cupin_sf"/>
</dbReference>
<dbReference type="Pfam" id="PF12833">
    <property type="entry name" value="HTH_18"/>
    <property type="match status" value="1"/>
</dbReference>
<name>A0A0F9WWM1_9ZZZZ</name>
<dbReference type="InterPro" id="IPR014710">
    <property type="entry name" value="RmlC-like_jellyroll"/>
</dbReference>
<proteinExistence type="predicted"/>
<dbReference type="InterPro" id="IPR009057">
    <property type="entry name" value="Homeodomain-like_sf"/>
</dbReference>
<dbReference type="GO" id="GO:0003700">
    <property type="term" value="F:DNA-binding transcription factor activity"/>
    <property type="evidence" value="ECO:0007669"/>
    <property type="project" value="InterPro"/>
</dbReference>
<dbReference type="AlphaFoldDB" id="A0A0F9WWM1"/>
<keyword evidence="3" id="KW-0238">DNA-binding</keyword>
<dbReference type="Gene3D" id="1.10.10.60">
    <property type="entry name" value="Homeodomain-like"/>
    <property type="match status" value="1"/>
</dbReference>
<keyword evidence="2" id="KW-0805">Transcription regulation</keyword>
<keyword evidence="1" id="KW-0678">Repressor</keyword>
<dbReference type="PANTHER" id="PTHR11019">
    <property type="entry name" value="HTH-TYPE TRANSCRIPTIONAL REGULATOR NIMR"/>
    <property type="match status" value="1"/>
</dbReference>
<evidence type="ECO:0000256" key="4">
    <source>
        <dbReference type="ARBA" id="ARBA00023163"/>
    </source>
</evidence>
<dbReference type="InterPro" id="IPR018060">
    <property type="entry name" value="HTH_AraC"/>
</dbReference>
<dbReference type="SUPFAM" id="SSF51182">
    <property type="entry name" value="RmlC-like cupins"/>
    <property type="match status" value="1"/>
</dbReference>
<keyword evidence="4" id="KW-0804">Transcription</keyword>
<dbReference type="SMART" id="SM00342">
    <property type="entry name" value="HTH_ARAC"/>
    <property type="match status" value="1"/>
</dbReference>
<dbReference type="PRINTS" id="PR00032">
    <property type="entry name" value="HTHARAC"/>
</dbReference>
<dbReference type="Gene3D" id="2.60.120.10">
    <property type="entry name" value="Jelly Rolls"/>
    <property type="match status" value="1"/>
</dbReference>
<evidence type="ECO:0000313" key="6">
    <source>
        <dbReference type="EMBL" id="KKN83363.1"/>
    </source>
</evidence>
<comment type="caution">
    <text evidence="6">The sequence shown here is derived from an EMBL/GenBank/DDBJ whole genome shotgun (WGS) entry which is preliminary data.</text>
</comment>
<dbReference type="EMBL" id="LAZR01000186">
    <property type="protein sequence ID" value="KKN83363.1"/>
    <property type="molecule type" value="Genomic_DNA"/>
</dbReference>
<dbReference type="PROSITE" id="PS00041">
    <property type="entry name" value="HTH_ARAC_FAMILY_1"/>
    <property type="match status" value="1"/>
</dbReference>
<dbReference type="PROSITE" id="PS01124">
    <property type="entry name" value="HTH_ARAC_FAMILY_2"/>
    <property type="match status" value="1"/>
</dbReference>
<protein>
    <recommendedName>
        <fullName evidence="5">HTH araC/xylS-type domain-containing protein</fullName>
    </recommendedName>
</protein>
<evidence type="ECO:0000256" key="1">
    <source>
        <dbReference type="ARBA" id="ARBA00022491"/>
    </source>
</evidence>
<dbReference type="InterPro" id="IPR020449">
    <property type="entry name" value="Tscrpt_reg_AraC-type_HTH"/>
</dbReference>
<dbReference type="PANTHER" id="PTHR11019:SF159">
    <property type="entry name" value="TRANSCRIPTIONAL REGULATOR-RELATED"/>
    <property type="match status" value="1"/>
</dbReference>
<organism evidence="6">
    <name type="scientific">marine sediment metagenome</name>
    <dbReference type="NCBI Taxonomy" id="412755"/>
    <lineage>
        <taxon>unclassified sequences</taxon>
        <taxon>metagenomes</taxon>
        <taxon>ecological metagenomes</taxon>
    </lineage>
</organism>
<gene>
    <name evidence="6" type="ORF">LCGC14_0299950</name>
</gene>
<dbReference type="Pfam" id="PF02311">
    <property type="entry name" value="AraC_binding"/>
    <property type="match status" value="1"/>
</dbReference>
<evidence type="ECO:0000256" key="2">
    <source>
        <dbReference type="ARBA" id="ARBA00023015"/>
    </source>
</evidence>
<dbReference type="InterPro" id="IPR003313">
    <property type="entry name" value="AraC-bd"/>
</dbReference>
<dbReference type="GO" id="GO:0043565">
    <property type="term" value="F:sequence-specific DNA binding"/>
    <property type="evidence" value="ECO:0007669"/>
    <property type="project" value="InterPro"/>
</dbReference>
<evidence type="ECO:0000256" key="3">
    <source>
        <dbReference type="ARBA" id="ARBA00023125"/>
    </source>
</evidence>
<dbReference type="CDD" id="cd06124">
    <property type="entry name" value="cupin_NimR-like_N"/>
    <property type="match status" value="1"/>
</dbReference>
<evidence type="ECO:0000259" key="5">
    <source>
        <dbReference type="PROSITE" id="PS01124"/>
    </source>
</evidence>
<accession>A0A0F9WWM1</accession>
<dbReference type="InterPro" id="IPR018062">
    <property type="entry name" value="HTH_AraC-typ_CS"/>
</dbReference>
<dbReference type="FunFam" id="1.10.10.60:FF:000132">
    <property type="entry name" value="AraC family transcriptional regulator"/>
    <property type="match status" value="1"/>
</dbReference>